<comment type="caution">
    <text evidence="1">The sequence shown here is derived from an EMBL/GenBank/DDBJ whole genome shotgun (WGS) entry which is preliminary data.</text>
</comment>
<organism evidence="1 2">
    <name type="scientific">Phlebia brevispora</name>
    <dbReference type="NCBI Taxonomy" id="194682"/>
    <lineage>
        <taxon>Eukaryota</taxon>
        <taxon>Fungi</taxon>
        <taxon>Dikarya</taxon>
        <taxon>Basidiomycota</taxon>
        <taxon>Agaricomycotina</taxon>
        <taxon>Agaricomycetes</taxon>
        <taxon>Polyporales</taxon>
        <taxon>Meruliaceae</taxon>
        <taxon>Phlebia</taxon>
    </lineage>
</organism>
<proteinExistence type="predicted"/>
<evidence type="ECO:0000313" key="2">
    <source>
        <dbReference type="Proteomes" id="UP001148662"/>
    </source>
</evidence>
<gene>
    <name evidence="1" type="ORF">NM688_g6653</name>
</gene>
<keyword evidence="2" id="KW-1185">Reference proteome</keyword>
<accession>A0ACC1SE40</accession>
<dbReference type="EMBL" id="JANHOG010001405">
    <property type="protein sequence ID" value="KAJ3537638.1"/>
    <property type="molecule type" value="Genomic_DNA"/>
</dbReference>
<protein>
    <submittedName>
        <fullName evidence="1">Uncharacterized protein</fullName>
    </submittedName>
</protein>
<name>A0ACC1SE40_9APHY</name>
<dbReference type="Proteomes" id="UP001148662">
    <property type="component" value="Unassembled WGS sequence"/>
</dbReference>
<sequence>MESQAGSSTGSQPTRSLNKQVVLEEDEYTEAMSHIIARDFFPSLVHLDATNEYLDALRAEDTQRIDASVRRLESLTTPIGRSTRVWQTPSRTPFGAGPSDTPLRTPREEPPEKRPRYDTNMTLDTFQARYTSEDNASFTQILEDENRRRKEKYKWAWEAQKRVEQQRDRMIEAREKMLIEAPAGTGVREKFRIEAPTPAGLLTDGSEVGSGAADENDRKSEGGDEPTSSKGKEVVVRDAGGEVEDKPVDVMAPRKDTRSAGVDGWEFRARNALMFAPDADESPYHPKPAVTAADAKPPPPKIIKYNNTRLAEQEDVPSGSLDEPPSPTRSRIDAAIAGTPYRPKSPTTNNFSLVPSMPSPTPSELGPAAVKQLMTWGTLNATPRVLSQPDDPAESIEMPPPNTFQIRPPSARDRIAQKLSVNAAKSLRAKAELLGIPGLRTPSTVRRSTQGTARQGSMPPPAWTPRRAEGGLTPAAKRLLDRTTMSTAAARRADAMGRAAGWEGQSKAKEQDLNRVRWTPTPTSVTRKG</sequence>
<evidence type="ECO:0000313" key="1">
    <source>
        <dbReference type="EMBL" id="KAJ3537638.1"/>
    </source>
</evidence>
<reference evidence="1" key="1">
    <citation type="submission" date="2022-07" db="EMBL/GenBank/DDBJ databases">
        <title>Genome Sequence of Phlebia brevispora.</title>
        <authorList>
            <person name="Buettner E."/>
        </authorList>
    </citation>
    <scope>NUCLEOTIDE SEQUENCE</scope>
    <source>
        <strain evidence="1">MPL23</strain>
    </source>
</reference>